<evidence type="ECO:0000313" key="3">
    <source>
        <dbReference type="EMBL" id="SIT20693.1"/>
    </source>
</evidence>
<keyword evidence="4" id="KW-1185">Reference proteome</keyword>
<dbReference type="PROSITE" id="PS51898">
    <property type="entry name" value="TYR_RECOMBINASE"/>
    <property type="match status" value="1"/>
</dbReference>
<evidence type="ECO:0000313" key="4">
    <source>
        <dbReference type="Proteomes" id="UP000186221"/>
    </source>
</evidence>
<reference evidence="4" key="1">
    <citation type="submission" date="2017-01" db="EMBL/GenBank/DDBJ databases">
        <authorList>
            <person name="Varghese N."/>
            <person name="Submissions S."/>
        </authorList>
    </citation>
    <scope>NUCLEOTIDE SEQUENCE [LARGE SCALE GENOMIC DNA]</scope>
    <source>
        <strain evidence="4">DSM 19945</strain>
    </source>
</reference>
<evidence type="ECO:0000256" key="1">
    <source>
        <dbReference type="ARBA" id="ARBA00023172"/>
    </source>
</evidence>
<proteinExistence type="predicted"/>
<gene>
    <name evidence="3" type="ORF">SAMN05421580_1167</name>
</gene>
<sequence length="228" mass="24762">MAARAWRAKRRGEIEVDPSLGVKRSKPKTDGYPAWTHAEVAAFRAHWPIGTVARACFELVCWTGARTKDAITLGPRNIDHDGVLTYRQTKTGNPALVPWSSPLPPYAIGWADERETVKAALSCLAGGFTFLEAQGRVRSVKGLGNVIRDAAAAAGIEKSAHGLRKYRLTAIAESGWQAYAIMAWGGHQTLAEAEHYTRSADRKRLVMGQGQTGNVVSPARLDTKTAKN</sequence>
<dbReference type="Pfam" id="PF00589">
    <property type="entry name" value="Phage_integrase"/>
    <property type="match status" value="1"/>
</dbReference>
<organism evidence="3 4">
    <name type="scientific">Rhodobacter aestuarii</name>
    <dbReference type="NCBI Taxonomy" id="453582"/>
    <lineage>
        <taxon>Bacteria</taxon>
        <taxon>Pseudomonadati</taxon>
        <taxon>Pseudomonadota</taxon>
        <taxon>Alphaproteobacteria</taxon>
        <taxon>Rhodobacterales</taxon>
        <taxon>Rhodobacter group</taxon>
        <taxon>Rhodobacter</taxon>
    </lineage>
</organism>
<evidence type="ECO:0000259" key="2">
    <source>
        <dbReference type="PROSITE" id="PS51898"/>
    </source>
</evidence>
<name>A0A1N7QCV1_9RHOB</name>
<dbReference type="GO" id="GO:0015074">
    <property type="term" value="P:DNA integration"/>
    <property type="evidence" value="ECO:0007669"/>
    <property type="project" value="InterPro"/>
</dbReference>
<dbReference type="STRING" id="453582.SAMN05421580_1167"/>
<dbReference type="InterPro" id="IPR011010">
    <property type="entry name" value="DNA_brk_join_enz"/>
</dbReference>
<dbReference type="InterPro" id="IPR002104">
    <property type="entry name" value="Integrase_catalytic"/>
</dbReference>
<dbReference type="RefSeq" id="WP_245826610.1">
    <property type="nucleotide sequence ID" value="NZ_FTOG01000016.1"/>
</dbReference>
<protein>
    <submittedName>
        <fullName evidence="3">Phage integrase family protein</fullName>
    </submittedName>
</protein>
<dbReference type="GO" id="GO:0003677">
    <property type="term" value="F:DNA binding"/>
    <property type="evidence" value="ECO:0007669"/>
    <property type="project" value="InterPro"/>
</dbReference>
<feature type="domain" description="Tyr recombinase" evidence="2">
    <location>
        <begin position="30"/>
        <end position="208"/>
    </location>
</feature>
<keyword evidence="1" id="KW-0233">DNA recombination</keyword>
<accession>A0A1N7QCV1</accession>
<dbReference type="Proteomes" id="UP000186221">
    <property type="component" value="Unassembled WGS sequence"/>
</dbReference>
<dbReference type="GO" id="GO:0006310">
    <property type="term" value="P:DNA recombination"/>
    <property type="evidence" value="ECO:0007669"/>
    <property type="project" value="UniProtKB-KW"/>
</dbReference>
<dbReference type="Gene3D" id="1.10.443.10">
    <property type="entry name" value="Intergrase catalytic core"/>
    <property type="match status" value="1"/>
</dbReference>
<dbReference type="SUPFAM" id="SSF56349">
    <property type="entry name" value="DNA breaking-rejoining enzymes"/>
    <property type="match status" value="1"/>
</dbReference>
<dbReference type="AlphaFoldDB" id="A0A1N7QCV1"/>
<dbReference type="EMBL" id="FTOG01000016">
    <property type="protein sequence ID" value="SIT20693.1"/>
    <property type="molecule type" value="Genomic_DNA"/>
</dbReference>
<dbReference type="InterPro" id="IPR013762">
    <property type="entry name" value="Integrase-like_cat_sf"/>
</dbReference>